<name>A0ABT4Y9M5_METRE</name>
<keyword evidence="1 3" id="KW-0489">Methyltransferase</keyword>
<feature type="domain" description="Hcy-binding" evidence="4">
    <location>
        <begin position="4"/>
        <end position="311"/>
    </location>
</feature>
<evidence type="ECO:0000256" key="1">
    <source>
        <dbReference type="ARBA" id="ARBA00022603"/>
    </source>
</evidence>
<dbReference type="PANTHER" id="PTHR11103:SF18">
    <property type="entry name" value="SLR1189 PROTEIN"/>
    <property type="match status" value="1"/>
</dbReference>
<organism evidence="5 6">
    <name type="scientific">Metapseudomonas resinovorans</name>
    <name type="common">Pseudomonas resinovorans</name>
    <dbReference type="NCBI Taxonomy" id="53412"/>
    <lineage>
        <taxon>Bacteria</taxon>
        <taxon>Pseudomonadati</taxon>
        <taxon>Pseudomonadota</taxon>
        <taxon>Gammaproteobacteria</taxon>
        <taxon>Pseudomonadales</taxon>
        <taxon>Pseudomonadaceae</taxon>
        <taxon>Metapseudomonas</taxon>
    </lineage>
</organism>
<reference evidence="5 6" key="1">
    <citation type="submission" date="2022-07" db="EMBL/GenBank/DDBJ databases">
        <title>Genome Analysis of Selected Gammaproteobacteria from Nigerian Food snails.</title>
        <authorList>
            <person name="Okafor A.C."/>
        </authorList>
    </citation>
    <scope>NUCLEOTIDE SEQUENCE [LARGE SCALE GENOMIC DNA]</scope>
    <source>
        <strain evidence="5 6">Awg 2</strain>
    </source>
</reference>
<evidence type="ECO:0000313" key="6">
    <source>
        <dbReference type="Proteomes" id="UP001211689"/>
    </source>
</evidence>
<dbReference type="Pfam" id="PF02574">
    <property type="entry name" value="S-methyl_trans"/>
    <property type="match status" value="1"/>
</dbReference>
<dbReference type="EMBL" id="JANEWF010000029">
    <property type="protein sequence ID" value="MDA8485456.1"/>
    <property type="molecule type" value="Genomic_DNA"/>
</dbReference>
<sequence length="319" mass="34919">MAQYRGALPQLEGELFLTDGGIETTLVFHEGIALPDFAAFVLLNYPGGQEALRKYFRAYCALANHYGTGLILESPTWRANPDWASHLGFTPQGMAEANRQAIALLQELRGEVESGRTPVVISGCIGPRGDGYAADEAMDEFEAQRYHSEQIGIFAETAADMVTALTMNYMDEALGIALAAREARLPVVISFSVETDGRLPTGQTLKEAIEQVDSATAAYPAYYMINCAHPDHFEDVLVPGSRWVQRIRGLRANASRRSHAELNEAVALDSGDPEELGAQYARLRQRLPHINVMGGCCGTDHRHIEQIAKACKPLFRAAL</sequence>
<keyword evidence="3" id="KW-0479">Metal-binding</keyword>
<dbReference type="Proteomes" id="UP001211689">
    <property type="component" value="Unassembled WGS sequence"/>
</dbReference>
<gene>
    <name evidence="5" type="ORF">NNO07_20510</name>
</gene>
<dbReference type="PROSITE" id="PS50970">
    <property type="entry name" value="HCY"/>
    <property type="match status" value="1"/>
</dbReference>
<dbReference type="InterPro" id="IPR003726">
    <property type="entry name" value="HCY_dom"/>
</dbReference>
<evidence type="ECO:0000313" key="5">
    <source>
        <dbReference type="EMBL" id="MDA8485456.1"/>
    </source>
</evidence>
<evidence type="ECO:0000256" key="3">
    <source>
        <dbReference type="PROSITE-ProRule" id="PRU00333"/>
    </source>
</evidence>
<dbReference type="Gene3D" id="3.20.20.330">
    <property type="entry name" value="Homocysteine-binding-like domain"/>
    <property type="match status" value="1"/>
</dbReference>
<keyword evidence="2 3" id="KW-0808">Transferase</keyword>
<dbReference type="RefSeq" id="WP_190833403.1">
    <property type="nucleotide sequence ID" value="NZ_JANEWF010000029.1"/>
</dbReference>
<keyword evidence="6" id="KW-1185">Reference proteome</keyword>
<comment type="caution">
    <text evidence="5">The sequence shown here is derived from an EMBL/GenBank/DDBJ whole genome shotgun (WGS) entry which is preliminary data.</text>
</comment>
<dbReference type="InterPro" id="IPR036589">
    <property type="entry name" value="HCY_dom_sf"/>
</dbReference>
<evidence type="ECO:0000256" key="2">
    <source>
        <dbReference type="ARBA" id="ARBA00022679"/>
    </source>
</evidence>
<dbReference type="SUPFAM" id="SSF82282">
    <property type="entry name" value="Homocysteine S-methyltransferase"/>
    <property type="match status" value="1"/>
</dbReference>
<evidence type="ECO:0000259" key="4">
    <source>
        <dbReference type="PROSITE" id="PS50970"/>
    </source>
</evidence>
<keyword evidence="3" id="KW-0862">Zinc</keyword>
<accession>A0ABT4Y9M5</accession>
<comment type="cofactor">
    <cofactor evidence="3">
        <name>Zn(2+)</name>
        <dbReference type="ChEBI" id="CHEBI:29105"/>
    </cofactor>
</comment>
<feature type="binding site" evidence="3">
    <location>
        <position position="296"/>
    </location>
    <ligand>
        <name>Zn(2+)</name>
        <dbReference type="ChEBI" id="CHEBI:29105"/>
    </ligand>
</feature>
<feature type="binding site" evidence="3">
    <location>
        <position position="297"/>
    </location>
    <ligand>
        <name>Zn(2+)</name>
        <dbReference type="ChEBI" id="CHEBI:29105"/>
    </ligand>
</feature>
<feature type="binding site" evidence="3">
    <location>
        <position position="227"/>
    </location>
    <ligand>
        <name>Zn(2+)</name>
        <dbReference type="ChEBI" id="CHEBI:29105"/>
    </ligand>
</feature>
<proteinExistence type="predicted"/>
<dbReference type="PANTHER" id="PTHR11103">
    <property type="entry name" value="SLR1189 PROTEIN"/>
    <property type="match status" value="1"/>
</dbReference>
<protein>
    <submittedName>
        <fullName evidence="5">Homocysteine S-methyltransferase family protein</fullName>
    </submittedName>
</protein>